<keyword evidence="2" id="KW-1185">Reference proteome</keyword>
<evidence type="ECO:0000313" key="2">
    <source>
        <dbReference type="Proteomes" id="UP000242153"/>
    </source>
</evidence>
<evidence type="ECO:0000313" key="1">
    <source>
        <dbReference type="EMBL" id="OHX50335.1"/>
    </source>
</evidence>
<name>A0ABX3CYI2_9BACL</name>
<proteinExistence type="predicted"/>
<dbReference type="InterPro" id="IPR006691">
    <property type="entry name" value="GyrA/parC_rep"/>
</dbReference>
<dbReference type="Pfam" id="PF03989">
    <property type="entry name" value="DNA_gyraseA_C"/>
    <property type="match status" value="1"/>
</dbReference>
<gene>
    <name evidence="1" type="ORF">BB776_00900</name>
</gene>
<dbReference type="Gene3D" id="2.120.10.90">
    <property type="entry name" value="DNA gyrase/topoisomerase IV, subunit A, C-terminal"/>
    <property type="match status" value="1"/>
</dbReference>
<reference evidence="1" key="1">
    <citation type="submission" date="2016-07" db="EMBL/GenBank/DDBJ databases">
        <title>Draft genome Planococcus salivarum.</title>
        <authorList>
            <person name="See-Too W.S."/>
        </authorList>
    </citation>
    <scope>NUCLEOTIDE SEQUENCE [LARGE SCALE GENOMIC DNA]</scope>
    <source>
        <strain evidence="1">DSM 23820</strain>
    </source>
</reference>
<sequence length="97" mass="11108">MLITVNGVLIRMDVNDISTTGRSTQGVRLIRLSEDEIVATVAKVKKDIDLPEPEEEGDDELLIEEMLAQTFTRKMKLYPTMQRKALKNCLKKLKNKF</sequence>
<dbReference type="EMBL" id="MBQG01000113">
    <property type="protein sequence ID" value="OHX50335.1"/>
    <property type="molecule type" value="Genomic_DNA"/>
</dbReference>
<dbReference type="InterPro" id="IPR035516">
    <property type="entry name" value="Gyrase/topoIV_suA_C"/>
</dbReference>
<dbReference type="Proteomes" id="UP000242153">
    <property type="component" value="Unassembled WGS sequence"/>
</dbReference>
<comment type="caution">
    <text evidence="1">The sequence shown here is derived from an EMBL/GenBank/DDBJ whole genome shotgun (WGS) entry which is preliminary data.</text>
</comment>
<dbReference type="SUPFAM" id="SSF101904">
    <property type="entry name" value="GyrA/ParC C-terminal domain-like"/>
    <property type="match status" value="1"/>
</dbReference>
<protein>
    <submittedName>
        <fullName evidence="1">Uncharacterized protein</fullName>
    </submittedName>
</protein>
<organism evidence="1 2">
    <name type="scientific">Planococcus salinarum</name>
    <dbReference type="NCBI Taxonomy" id="622695"/>
    <lineage>
        <taxon>Bacteria</taxon>
        <taxon>Bacillati</taxon>
        <taxon>Bacillota</taxon>
        <taxon>Bacilli</taxon>
        <taxon>Bacillales</taxon>
        <taxon>Caryophanaceae</taxon>
        <taxon>Planococcus</taxon>
    </lineage>
</organism>
<accession>A0ABX3CYI2</accession>